<dbReference type="PANTHER" id="PTHR24096:SF149">
    <property type="entry name" value="AMP-BINDING DOMAIN-CONTAINING PROTEIN-RELATED"/>
    <property type="match status" value="1"/>
</dbReference>
<reference evidence="3" key="1">
    <citation type="submission" date="2011-06" db="EMBL/GenBank/DDBJ databases">
        <title>The Genome Sequence of Fusarium oxysporum Fo47.</title>
        <authorList>
            <consortium name="The Broad Institute Genome Sequencing Platform"/>
            <person name="Ma L.-J."/>
            <person name="Gale L.R."/>
            <person name="Schwartz D.C."/>
            <person name="Zhou S."/>
            <person name="Corby-Kistler H."/>
            <person name="Young S.K."/>
            <person name="Zeng Q."/>
            <person name="Gargeya S."/>
            <person name="Fitzgerald M."/>
            <person name="Haas B."/>
            <person name="Abouelleil A."/>
            <person name="Alvarado L."/>
            <person name="Arachchi H.M."/>
            <person name="Berlin A."/>
            <person name="Brown A."/>
            <person name="Chapman S.B."/>
            <person name="Chen Z."/>
            <person name="Dunbar C."/>
            <person name="Freedman E."/>
            <person name="Gearin G."/>
            <person name="Gellesch M."/>
            <person name="Goldberg J."/>
            <person name="Griggs A."/>
            <person name="Gujja S."/>
            <person name="Heiman D."/>
            <person name="Howarth C."/>
            <person name="Larson L."/>
            <person name="Lui A."/>
            <person name="MacDonald P.J.P."/>
            <person name="Mehta T."/>
            <person name="Montmayeur A."/>
            <person name="Murphy C."/>
            <person name="Neiman D."/>
            <person name="Pearson M."/>
            <person name="Priest M."/>
            <person name="Roberts A."/>
            <person name="Saif S."/>
            <person name="Shea T."/>
            <person name="Shenoy N."/>
            <person name="Sisk P."/>
            <person name="Stolte C."/>
            <person name="Sykes S."/>
            <person name="Wortman J."/>
            <person name="Nusbaum C."/>
            <person name="Birren B."/>
        </authorList>
    </citation>
    <scope>NUCLEOTIDE SEQUENCE [LARGE SCALE GENOMIC DNA]</scope>
    <source>
        <strain evidence="3">Fo47</strain>
    </source>
</reference>
<evidence type="ECO:0000313" key="3">
    <source>
        <dbReference type="EMBL" id="EWZ28570.1"/>
    </source>
</evidence>
<dbReference type="AlphaFoldDB" id="W9JFV4"/>
<dbReference type="EMBL" id="JH717922">
    <property type="protein sequence ID" value="EWZ28570.1"/>
    <property type="molecule type" value="Genomic_DNA"/>
</dbReference>
<organism evidence="3">
    <name type="scientific">Fusarium oxysporum Fo47</name>
    <dbReference type="NCBI Taxonomy" id="660027"/>
    <lineage>
        <taxon>Eukaryota</taxon>
        <taxon>Fungi</taxon>
        <taxon>Dikarya</taxon>
        <taxon>Ascomycota</taxon>
        <taxon>Pezizomycotina</taxon>
        <taxon>Sordariomycetes</taxon>
        <taxon>Hypocreomycetidae</taxon>
        <taxon>Hypocreales</taxon>
        <taxon>Nectriaceae</taxon>
        <taxon>Fusarium</taxon>
        <taxon>Fusarium oxysporum species complex</taxon>
    </lineage>
</organism>
<dbReference type="SUPFAM" id="SSF56801">
    <property type="entry name" value="Acetyl-CoA synthetase-like"/>
    <property type="match status" value="1"/>
</dbReference>
<dbReference type="Proteomes" id="UP000030766">
    <property type="component" value="Unassembled WGS sequence"/>
</dbReference>
<evidence type="ECO:0000256" key="1">
    <source>
        <dbReference type="ARBA" id="ARBA00006432"/>
    </source>
</evidence>
<accession>W9JFV4</accession>
<dbReference type="InterPro" id="IPR042099">
    <property type="entry name" value="ANL_N_sf"/>
</dbReference>
<protein>
    <submittedName>
        <fullName evidence="3">Uncharacterized protein</fullName>
    </submittedName>
</protein>
<dbReference type="HOGENOM" id="CLU_000022_17_3_1"/>
<reference evidence="3" key="2">
    <citation type="submission" date="2012-06" db="EMBL/GenBank/DDBJ databases">
        <title>Annotation of the Genome Sequence of Fusarium oxysporum Fo47.</title>
        <authorList>
            <consortium name="The Broad Institute Genomics Platform"/>
            <person name="Ma L.-J."/>
            <person name="Corby-Kistler H."/>
            <person name="Broz K."/>
            <person name="Gale L.R."/>
            <person name="Jonkers W."/>
            <person name="O'Donnell K."/>
            <person name="Ploetz R."/>
            <person name="Steinberg C."/>
            <person name="Schwartz D.C."/>
            <person name="VanEtten H."/>
            <person name="Zhou S."/>
            <person name="Young S.K."/>
            <person name="Zeng Q."/>
            <person name="Gargeya S."/>
            <person name="Fitzgerald M."/>
            <person name="Abouelleil A."/>
            <person name="Alvarado L."/>
            <person name="Chapman S.B."/>
            <person name="Gainer-Dewar J."/>
            <person name="Goldberg J."/>
            <person name="Griggs A."/>
            <person name="Gujja S."/>
            <person name="Hansen M."/>
            <person name="Howarth C."/>
            <person name="Imamovic A."/>
            <person name="Ireland A."/>
            <person name="Larimer J."/>
            <person name="McCowan C."/>
            <person name="Murphy C."/>
            <person name="Pearson M."/>
            <person name="Poon T.W."/>
            <person name="Priest M."/>
            <person name="Roberts A."/>
            <person name="Saif S."/>
            <person name="Shea T."/>
            <person name="Sykes S."/>
            <person name="Wortman J."/>
            <person name="Nusbaum C."/>
            <person name="Birren B."/>
        </authorList>
    </citation>
    <scope>NUCLEOTIDE SEQUENCE</scope>
    <source>
        <strain evidence="3">Fo47</strain>
    </source>
</reference>
<evidence type="ECO:0000256" key="2">
    <source>
        <dbReference type="ARBA" id="ARBA00022598"/>
    </source>
</evidence>
<keyword evidence="2" id="KW-0436">Ligase</keyword>
<comment type="similarity">
    <text evidence="1">Belongs to the ATP-dependent AMP-binding enzyme family.</text>
</comment>
<dbReference type="InterPro" id="IPR045851">
    <property type="entry name" value="AMP-bd_C_sf"/>
</dbReference>
<gene>
    <name evidence="3" type="ORF">FOZG_17779</name>
</gene>
<dbReference type="GO" id="GO:0016405">
    <property type="term" value="F:CoA-ligase activity"/>
    <property type="evidence" value="ECO:0007669"/>
    <property type="project" value="TreeGrafter"/>
</dbReference>
<dbReference type="Gene3D" id="3.40.50.12780">
    <property type="entry name" value="N-terminal domain of ligase-like"/>
    <property type="match status" value="1"/>
</dbReference>
<name>W9JFV4_FUSOX</name>
<sequence length="163" mass="17874">MSSDEKAVPVGQTDELWLKGPNVFLGYLNNPAGAKNALTEDSYFRAGDVGHKDKNGDFYITDRIKELIKYKGFQVAPAELEGLLHGHHGIDDVAVIGVYDKARARETGTSIIQWFSARVAAHKRLGGGVRFVDVVPKNAAGKILRRTLVDKAKQEAETIQSKL</sequence>
<proteinExistence type="inferred from homology"/>
<dbReference type="Gene3D" id="3.30.300.30">
    <property type="match status" value="1"/>
</dbReference>
<dbReference type="VEuPathDB" id="FungiDB:FOZG_17779"/>
<dbReference type="PANTHER" id="PTHR24096">
    <property type="entry name" value="LONG-CHAIN-FATTY-ACID--COA LIGASE"/>
    <property type="match status" value="1"/>
</dbReference>